<evidence type="ECO:0000256" key="8">
    <source>
        <dbReference type="ARBA" id="ARBA00035655"/>
    </source>
</evidence>
<evidence type="ECO:0000256" key="1">
    <source>
        <dbReference type="ARBA" id="ARBA00004429"/>
    </source>
</evidence>
<organism evidence="10 11">
    <name type="scientific">Oceanotoga teriensis</name>
    <dbReference type="NCBI Taxonomy" id="515440"/>
    <lineage>
        <taxon>Bacteria</taxon>
        <taxon>Thermotogati</taxon>
        <taxon>Thermotogota</taxon>
        <taxon>Thermotogae</taxon>
        <taxon>Petrotogales</taxon>
        <taxon>Petrotogaceae</taxon>
        <taxon>Oceanotoga</taxon>
    </lineage>
</organism>
<comment type="subcellular location">
    <subcellularLocation>
        <location evidence="1">Cell inner membrane</location>
        <topology evidence="1">Multi-pass membrane protein</topology>
    </subcellularLocation>
</comment>
<name>A0AA45HIH8_9BACT</name>
<keyword evidence="2" id="KW-0813">Transport</keyword>
<evidence type="ECO:0000313" key="11">
    <source>
        <dbReference type="Proteomes" id="UP000245921"/>
    </source>
</evidence>
<feature type="transmembrane region" description="Helical" evidence="9">
    <location>
        <begin position="191"/>
        <end position="212"/>
    </location>
</feature>
<dbReference type="PANTHER" id="PTHR30574:SF1">
    <property type="entry name" value="SULPHUR TRANSPORT DOMAIN-CONTAINING PROTEIN"/>
    <property type="match status" value="1"/>
</dbReference>
<dbReference type="AlphaFoldDB" id="A0AA45HIH8"/>
<protein>
    <recommendedName>
        <fullName evidence="12">Sulphur transport domain-containing protein</fullName>
    </recommendedName>
</protein>
<reference evidence="10 11" key="1">
    <citation type="submission" date="2018-05" db="EMBL/GenBank/DDBJ databases">
        <title>Genomic Encyclopedia of Type Strains, Phase IV (KMG-IV): sequencing the most valuable type-strain genomes for metagenomic binning, comparative biology and taxonomic classification.</title>
        <authorList>
            <person name="Goeker M."/>
        </authorList>
    </citation>
    <scope>NUCLEOTIDE SEQUENCE [LARGE SCALE GENOMIC DNA]</scope>
    <source>
        <strain evidence="10 11">DSM 24906</strain>
    </source>
</reference>
<keyword evidence="5 9" id="KW-0812">Transmembrane</keyword>
<dbReference type="GO" id="GO:0005886">
    <property type="term" value="C:plasma membrane"/>
    <property type="evidence" value="ECO:0007669"/>
    <property type="project" value="UniProtKB-SubCell"/>
</dbReference>
<feature type="transmembrane region" description="Helical" evidence="9">
    <location>
        <begin position="99"/>
        <end position="119"/>
    </location>
</feature>
<evidence type="ECO:0000256" key="6">
    <source>
        <dbReference type="ARBA" id="ARBA00022989"/>
    </source>
</evidence>
<keyword evidence="6 9" id="KW-1133">Transmembrane helix</keyword>
<feature type="transmembrane region" description="Helical" evidence="9">
    <location>
        <begin position="68"/>
        <end position="87"/>
    </location>
</feature>
<dbReference type="Pfam" id="PF04143">
    <property type="entry name" value="Sulf_transp"/>
    <property type="match status" value="1"/>
</dbReference>
<dbReference type="Proteomes" id="UP000245921">
    <property type="component" value="Unassembled WGS sequence"/>
</dbReference>
<keyword evidence="7 9" id="KW-0472">Membrane</keyword>
<feature type="transmembrane region" description="Helical" evidence="9">
    <location>
        <begin position="39"/>
        <end position="62"/>
    </location>
</feature>
<gene>
    <name evidence="10" type="ORF">C7380_10965</name>
</gene>
<evidence type="ECO:0000313" key="10">
    <source>
        <dbReference type="EMBL" id="PWJ92182.1"/>
    </source>
</evidence>
<feature type="transmembrane region" description="Helical" evidence="9">
    <location>
        <begin position="270"/>
        <end position="288"/>
    </location>
</feature>
<feature type="transmembrane region" description="Helical" evidence="9">
    <location>
        <begin position="239"/>
        <end position="258"/>
    </location>
</feature>
<dbReference type="RefSeq" id="WP_109604905.1">
    <property type="nucleotide sequence ID" value="NZ_JAMHJO010000009.1"/>
</dbReference>
<evidence type="ECO:0000256" key="7">
    <source>
        <dbReference type="ARBA" id="ARBA00023136"/>
    </source>
</evidence>
<feature type="transmembrane region" description="Helical" evidence="9">
    <location>
        <begin position="6"/>
        <end position="27"/>
    </location>
</feature>
<keyword evidence="11" id="KW-1185">Reference proteome</keyword>
<evidence type="ECO:0000256" key="5">
    <source>
        <dbReference type="ARBA" id="ARBA00022692"/>
    </source>
</evidence>
<feature type="transmembrane region" description="Helical" evidence="9">
    <location>
        <begin position="294"/>
        <end position="317"/>
    </location>
</feature>
<feature type="transmembrane region" description="Helical" evidence="9">
    <location>
        <begin position="160"/>
        <end position="179"/>
    </location>
</feature>
<accession>A0AA45HIH8</accession>
<evidence type="ECO:0008006" key="12">
    <source>
        <dbReference type="Google" id="ProtNLM"/>
    </source>
</evidence>
<evidence type="ECO:0000256" key="4">
    <source>
        <dbReference type="ARBA" id="ARBA00022519"/>
    </source>
</evidence>
<evidence type="ECO:0000256" key="2">
    <source>
        <dbReference type="ARBA" id="ARBA00022448"/>
    </source>
</evidence>
<comment type="similarity">
    <text evidence="8">Belongs to the TsuA/YedE (TC 9.B.102) family.</text>
</comment>
<keyword evidence="3" id="KW-1003">Cell membrane</keyword>
<dbReference type="PANTHER" id="PTHR30574">
    <property type="entry name" value="INNER MEMBRANE PROTEIN YEDE"/>
    <property type="match status" value="1"/>
</dbReference>
<evidence type="ECO:0000256" key="3">
    <source>
        <dbReference type="ARBA" id="ARBA00022475"/>
    </source>
</evidence>
<sequence>MTWTGLLMGFLFGILLQRGRVCFNSAFRDIKLMKDNYLFKIAVLSVAISMILFHFFAQFGWIRMNPAAFNWIGTVLGAFIFGMGMVLGGGCASGVTYRIGEGMTTAWFAAIFYGLTAYATKKGSLNFIIKALKPYDVKVTGQSELYAETTGITVSSILNINPWIPAIIIAALLLWYVFGTKTTHRESKINWITLSILLAILSGVAYIVSYAAGRNYGFGITGPWVNLWNSFLTGVKLDWGALSIIGIILGSAVSAIAAKEFKLRMPKDPMTYVRVMIGGAMMGFGASIDYGCNIGHFFVGLPMLGISSIVASIFFILGNWTMTWFMFERD</sequence>
<keyword evidence="4" id="KW-0997">Cell inner membrane</keyword>
<dbReference type="EMBL" id="QGGI01000009">
    <property type="protein sequence ID" value="PWJ92182.1"/>
    <property type="molecule type" value="Genomic_DNA"/>
</dbReference>
<dbReference type="InterPro" id="IPR007272">
    <property type="entry name" value="Sulf_transp_TsuA/YedE"/>
</dbReference>
<evidence type="ECO:0000256" key="9">
    <source>
        <dbReference type="SAM" id="Phobius"/>
    </source>
</evidence>
<proteinExistence type="inferred from homology"/>
<comment type="caution">
    <text evidence="10">The sequence shown here is derived from an EMBL/GenBank/DDBJ whole genome shotgun (WGS) entry which is preliminary data.</text>
</comment>